<accession>A0A6G1EFI5</accession>
<dbReference type="AlphaFoldDB" id="A0A6G1EFI5"/>
<gene>
    <name evidence="1" type="ORF">E2562_006403</name>
</gene>
<evidence type="ECO:0000313" key="2">
    <source>
        <dbReference type="Proteomes" id="UP000479710"/>
    </source>
</evidence>
<dbReference type="Proteomes" id="UP000479710">
    <property type="component" value="Unassembled WGS sequence"/>
</dbReference>
<protein>
    <submittedName>
        <fullName evidence="1">Uncharacterized protein</fullName>
    </submittedName>
</protein>
<proteinExistence type="predicted"/>
<comment type="caution">
    <text evidence="1">The sequence shown here is derived from an EMBL/GenBank/DDBJ whole genome shotgun (WGS) entry which is preliminary data.</text>
</comment>
<keyword evidence="2" id="KW-1185">Reference proteome</keyword>
<sequence>MAVMLLVPSPALGVPELAITSGRCVAVIEGATACSVMVGEAAGFSTASARQARLLPAPVGNSTTAIPTVVGEASMEPFVVGGDAATKLLV</sequence>
<reference evidence="1 2" key="1">
    <citation type="submission" date="2019-11" db="EMBL/GenBank/DDBJ databases">
        <title>Whole genome sequence of Oryza granulata.</title>
        <authorList>
            <person name="Li W."/>
        </authorList>
    </citation>
    <scope>NUCLEOTIDE SEQUENCE [LARGE SCALE GENOMIC DNA]</scope>
    <source>
        <strain evidence="2">cv. Menghai</strain>
        <tissue evidence="1">Leaf</tissue>
    </source>
</reference>
<dbReference type="EMBL" id="SPHZ02000003">
    <property type="protein sequence ID" value="KAF0923519.1"/>
    <property type="molecule type" value="Genomic_DNA"/>
</dbReference>
<name>A0A6G1EFI5_9ORYZ</name>
<organism evidence="1 2">
    <name type="scientific">Oryza meyeriana var. granulata</name>
    <dbReference type="NCBI Taxonomy" id="110450"/>
    <lineage>
        <taxon>Eukaryota</taxon>
        <taxon>Viridiplantae</taxon>
        <taxon>Streptophyta</taxon>
        <taxon>Embryophyta</taxon>
        <taxon>Tracheophyta</taxon>
        <taxon>Spermatophyta</taxon>
        <taxon>Magnoliopsida</taxon>
        <taxon>Liliopsida</taxon>
        <taxon>Poales</taxon>
        <taxon>Poaceae</taxon>
        <taxon>BOP clade</taxon>
        <taxon>Oryzoideae</taxon>
        <taxon>Oryzeae</taxon>
        <taxon>Oryzinae</taxon>
        <taxon>Oryza</taxon>
        <taxon>Oryza meyeriana</taxon>
    </lineage>
</organism>
<evidence type="ECO:0000313" key="1">
    <source>
        <dbReference type="EMBL" id="KAF0923519.1"/>
    </source>
</evidence>